<evidence type="ECO:0000313" key="2">
    <source>
        <dbReference type="EMBL" id="MDT0615840.1"/>
    </source>
</evidence>
<keyword evidence="3" id="KW-1185">Reference proteome</keyword>
<evidence type="ECO:0000256" key="1">
    <source>
        <dbReference type="SAM" id="MobiDB-lite"/>
    </source>
</evidence>
<organism evidence="2 3">
    <name type="scientific">Streptomyces lancefieldiae</name>
    <dbReference type="NCBI Taxonomy" id="3075520"/>
    <lineage>
        <taxon>Bacteria</taxon>
        <taxon>Bacillati</taxon>
        <taxon>Actinomycetota</taxon>
        <taxon>Actinomycetes</taxon>
        <taxon>Kitasatosporales</taxon>
        <taxon>Streptomycetaceae</taxon>
        <taxon>Streptomyces</taxon>
    </lineage>
</organism>
<sequence length="52" mass="5469">MILFALLLPVVMMGLLFGVTAFEEHLFPPPDGTDDVGPAQRGRGGHPEPPAG</sequence>
<proteinExistence type="predicted"/>
<feature type="region of interest" description="Disordered" evidence="1">
    <location>
        <begin position="27"/>
        <end position="52"/>
    </location>
</feature>
<dbReference type="RefSeq" id="WP_311584457.1">
    <property type="nucleotide sequence ID" value="NZ_JAVRFH010000077.1"/>
</dbReference>
<dbReference type="EMBL" id="JAVRFH010000077">
    <property type="protein sequence ID" value="MDT0615840.1"/>
    <property type="molecule type" value="Genomic_DNA"/>
</dbReference>
<evidence type="ECO:0000313" key="3">
    <source>
        <dbReference type="Proteomes" id="UP001180724"/>
    </source>
</evidence>
<protein>
    <submittedName>
        <fullName evidence="2">Uncharacterized protein</fullName>
    </submittedName>
</protein>
<name>A0ABU3B141_9ACTN</name>
<reference evidence="2" key="1">
    <citation type="submission" date="2024-05" db="EMBL/GenBank/DDBJ databases">
        <title>30 novel species of actinomycetes from the DSMZ collection.</title>
        <authorList>
            <person name="Nouioui I."/>
        </authorList>
    </citation>
    <scope>NUCLEOTIDE SEQUENCE</scope>
    <source>
        <strain evidence="2">DSM 40712</strain>
    </source>
</reference>
<accession>A0ABU3B141</accession>
<gene>
    <name evidence="2" type="ORF">RM812_37535</name>
</gene>
<dbReference type="Proteomes" id="UP001180724">
    <property type="component" value="Unassembled WGS sequence"/>
</dbReference>
<comment type="caution">
    <text evidence="2">The sequence shown here is derived from an EMBL/GenBank/DDBJ whole genome shotgun (WGS) entry which is preliminary data.</text>
</comment>